<keyword evidence="1" id="KW-0732">Signal</keyword>
<protein>
    <submittedName>
        <fullName evidence="3">DUF348 domain-containing protein</fullName>
    </submittedName>
</protein>
<sequence length="91" mass="10045">MRSTAYDLSFESCGKYPDHPQYGITYSGTKARPGVVAVDPRVVKLGSKLYVESMDRSADYGFAKAEDTGSAIKGNRIDLFIENRSQALRYG</sequence>
<dbReference type="Pfam" id="PF06725">
    <property type="entry name" value="3D"/>
    <property type="match status" value="1"/>
</dbReference>
<dbReference type="InterPro" id="IPR051933">
    <property type="entry name" value="Resuscitation_pf_RpfB"/>
</dbReference>
<name>A0ABQ5JRG0_9EUKA</name>
<evidence type="ECO:0000313" key="3">
    <source>
        <dbReference type="EMBL" id="GKT13853.1"/>
    </source>
</evidence>
<dbReference type="PANTHER" id="PTHR39160">
    <property type="entry name" value="CELL WALL-BINDING PROTEIN YOCH"/>
    <property type="match status" value="1"/>
</dbReference>
<organism evidence="3 4">
    <name type="scientific">Aduncisulcus paluster</name>
    <dbReference type="NCBI Taxonomy" id="2918883"/>
    <lineage>
        <taxon>Eukaryota</taxon>
        <taxon>Metamonada</taxon>
        <taxon>Carpediemonas-like organisms</taxon>
        <taxon>Aduncisulcus</taxon>
    </lineage>
</organism>
<evidence type="ECO:0000256" key="1">
    <source>
        <dbReference type="ARBA" id="ARBA00022729"/>
    </source>
</evidence>
<gene>
    <name evidence="3" type="ORF">ADUPG1_003999</name>
</gene>
<dbReference type="Gene3D" id="2.40.40.10">
    <property type="entry name" value="RlpA-like domain"/>
    <property type="match status" value="1"/>
</dbReference>
<keyword evidence="4" id="KW-1185">Reference proteome</keyword>
<dbReference type="EMBL" id="BQXS01005683">
    <property type="protein sequence ID" value="GKT13853.1"/>
    <property type="molecule type" value="Genomic_DNA"/>
</dbReference>
<accession>A0ABQ5JRG0</accession>
<dbReference type="PANTHER" id="PTHR39160:SF4">
    <property type="entry name" value="RESUSCITATION-PROMOTING FACTOR RPFB"/>
    <property type="match status" value="1"/>
</dbReference>
<feature type="domain" description="3D" evidence="2">
    <location>
        <begin position="35"/>
        <end position="90"/>
    </location>
</feature>
<dbReference type="InterPro" id="IPR010611">
    <property type="entry name" value="3D_dom"/>
</dbReference>
<feature type="non-terminal residue" evidence="3">
    <location>
        <position position="91"/>
    </location>
</feature>
<dbReference type="SUPFAM" id="SSF50685">
    <property type="entry name" value="Barwin-like endoglucanases"/>
    <property type="match status" value="1"/>
</dbReference>
<reference evidence="3" key="1">
    <citation type="submission" date="2022-03" db="EMBL/GenBank/DDBJ databases">
        <title>Draft genome sequence of Aduncisulcus paluster, a free-living microaerophilic Fornicata.</title>
        <authorList>
            <person name="Yuyama I."/>
            <person name="Kume K."/>
            <person name="Tamura T."/>
            <person name="Inagaki Y."/>
            <person name="Hashimoto T."/>
        </authorList>
    </citation>
    <scope>NUCLEOTIDE SEQUENCE</scope>
    <source>
        <strain evidence="3">NY0171</strain>
    </source>
</reference>
<comment type="caution">
    <text evidence="3">The sequence shown here is derived from an EMBL/GenBank/DDBJ whole genome shotgun (WGS) entry which is preliminary data.</text>
</comment>
<dbReference type="Proteomes" id="UP001057375">
    <property type="component" value="Unassembled WGS sequence"/>
</dbReference>
<proteinExistence type="predicted"/>
<evidence type="ECO:0000259" key="2">
    <source>
        <dbReference type="Pfam" id="PF06725"/>
    </source>
</evidence>
<dbReference type="InterPro" id="IPR036908">
    <property type="entry name" value="RlpA-like_sf"/>
</dbReference>
<dbReference type="CDD" id="cd22786">
    <property type="entry name" value="DPBB_YuiC-like"/>
    <property type="match status" value="1"/>
</dbReference>
<evidence type="ECO:0000313" key="4">
    <source>
        <dbReference type="Proteomes" id="UP001057375"/>
    </source>
</evidence>